<dbReference type="SMART" id="SM00382">
    <property type="entry name" value="AAA"/>
    <property type="match status" value="1"/>
</dbReference>
<dbReference type="InterPro" id="IPR001851">
    <property type="entry name" value="ABC_transp_permease"/>
</dbReference>
<evidence type="ECO:0000256" key="7">
    <source>
        <dbReference type="ARBA" id="ARBA00022989"/>
    </source>
</evidence>
<feature type="transmembrane region" description="Helical" evidence="9">
    <location>
        <begin position="61"/>
        <end position="78"/>
    </location>
</feature>
<feature type="transmembrane region" description="Helical" evidence="9">
    <location>
        <begin position="90"/>
        <end position="114"/>
    </location>
</feature>
<dbReference type="RefSeq" id="WP_169161557.1">
    <property type="nucleotide sequence ID" value="NZ_JABBFW010000011.1"/>
</dbReference>
<dbReference type="SUPFAM" id="SSF52540">
    <property type="entry name" value="P-loop containing nucleoside triphosphate hydrolases"/>
    <property type="match status" value="1"/>
</dbReference>
<feature type="domain" description="ABC transporter" evidence="10">
    <location>
        <begin position="385"/>
        <end position="630"/>
    </location>
</feature>
<dbReference type="EMBL" id="JABBFW010000011">
    <property type="protein sequence ID" value="NML16654.1"/>
    <property type="molecule type" value="Genomic_DNA"/>
</dbReference>
<gene>
    <name evidence="11" type="ORF">HHL10_16855</name>
</gene>
<dbReference type="CDD" id="cd06581">
    <property type="entry name" value="TM_PBP1_LivM_like"/>
    <property type="match status" value="1"/>
</dbReference>
<evidence type="ECO:0000259" key="10">
    <source>
        <dbReference type="PROSITE" id="PS50893"/>
    </source>
</evidence>
<feature type="transmembrane region" description="Helical" evidence="9">
    <location>
        <begin position="120"/>
        <end position="143"/>
    </location>
</feature>
<feature type="transmembrane region" description="Helical" evidence="9">
    <location>
        <begin position="247"/>
        <end position="265"/>
    </location>
</feature>
<dbReference type="Proteomes" id="UP000574067">
    <property type="component" value="Unassembled WGS sequence"/>
</dbReference>
<evidence type="ECO:0000256" key="1">
    <source>
        <dbReference type="ARBA" id="ARBA00004651"/>
    </source>
</evidence>
<evidence type="ECO:0000313" key="11">
    <source>
        <dbReference type="EMBL" id="NML16654.1"/>
    </source>
</evidence>
<evidence type="ECO:0000256" key="6">
    <source>
        <dbReference type="ARBA" id="ARBA00022840"/>
    </source>
</evidence>
<feature type="transmembrane region" description="Helical" evidence="9">
    <location>
        <begin position="187"/>
        <end position="213"/>
    </location>
</feature>
<evidence type="ECO:0000256" key="3">
    <source>
        <dbReference type="ARBA" id="ARBA00022475"/>
    </source>
</evidence>
<evidence type="ECO:0000256" key="2">
    <source>
        <dbReference type="ARBA" id="ARBA00022448"/>
    </source>
</evidence>
<name>A0A848FAV1_9BURK</name>
<feature type="transmembrane region" description="Helical" evidence="9">
    <location>
        <begin position="38"/>
        <end position="55"/>
    </location>
</feature>
<keyword evidence="3" id="KW-1003">Cell membrane</keyword>
<feature type="transmembrane region" description="Helical" evidence="9">
    <location>
        <begin position="320"/>
        <end position="340"/>
    </location>
</feature>
<dbReference type="FunFam" id="3.40.50.300:FF:000421">
    <property type="entry name" value="Branched-chain amino acid ABC transporter ATP-binding protein"/>
    <property type="match status" value="1"/>
</dbReference>
<evidence type="ECO:0000256" key="4">
    <source>
        <dbReference type="ARBA" id="ARBA00022692"/>
    </source>
</evidence>
<reference evidence="11 12" key="1">
    <citation type="submission" date="2020-04" db="EMBL/GenBank/DDBJ databases">
        <title>Azohydromonas sp. isolated from soil.</title>
        <authorList>
            <person name="Dahal R.H."/>
        </authorList>
    </citation>
    <scope>NUCLEOTIDE SEQUENCE [LARGE SCALE GENOMIC DNA]</scope>
    <source>
        <strain evidence="11 12">G-1-1-14</strain>
    </source>
</reference>
<keyword evidence="7 9" id="KW-1133">Transmembrane helix</keyword>
<feature type="transmembrane region" description="Helical" evidence="9">
    <location>
        <begin position="285"/>
        <end position="308"/>
    </location>
</feature>
<dbReference type="InterPro" id="IPR027417">
    <property type="entry name" value="P-loop_NTPase"/>
</dbReference>
<dbReference type="GO" id="GO:0015658">
    <property type="term" value="F:branched-chain amino acid transmembrane transporter activity"/>
    <property type="evidence" value="ECO:0007669"/>
    <property type="project" value="InterPro"/>
</dbReference>
<dbReference type="CDD" id="cd03219">
    <property type="entry name" value="ABC_Mj1267_LivG_branched"/>
    <property type="match status" value="1"/>
</dbReference>
<evidence type="ECO:0000313" key="12">
    <source>
        <dbReference type="Proteomes" id="UP000574067"/>
    </source>
</evidence>
<dbReference type="InterPro" id="IPR051120">
    <property type="entry name" value="ABC_AA/LPS_Transport"/>
</dbReference>
<dbReference type="GO" id="GO:0005524">
    <property type="term" value="F:ATP binding"/>
    <property type="evidence" value="ECO:0007669"/>
    <property type="project" value="UniProtKB-KW"/>
</dbReference>
<keyword evidence="6 11" id="KW-0067">ATP-binding</keyword>
<evidence type="ECO:0000256" key="8">
    <source>
        <dbReference type="ARBA" id="ARBA00023136"/>
    </source>
</evidence>
<evidence type="ECO:0000256" key="5">
    <source>
        <dbReference type="ARBA" id="ARBA00022741"/>
    </source>
</evidence>
<dbReference type="Pfam" id="PF00005">
    <property type="entry name" value="ABC_tran"/>
    <property type="match status" value="1"/>
</dbReference>
<accession>A0A848FAV1</accession>
<keyword evidence="2" id="KW-0813">Transport</keyword>
<keyword evidence="8 9" id="KW-0472">Membrane</keyword>
<dbReference type="PANTHER" id="PTHR45772">
    <property type="entry name" value="CONSERVED COMPONENT OF ABC TRANSPORTER FOR NATURAL AMINO ACIDS-RELATED"/>
    <property type="match status" value="1"/>
</dbReference>
<evidence type="ECO:0000256" key="9">
    <source>
        <dbReference type="SAM" id="Phobius"/>
    </source>
</evidence>
<proteinExistence type="predicted"/>
<comment type="subcellular location">
    <subcellularLocation>
        <location evidence="1">Cell membrane</location>
        <topology evidence="1">Multi-pass membrane protein</topology>
    </subcellularLocation>
</comment>
<dbReference type="InterPro" id="IPR003593">
    <property type="entry name" value="AAA+_ATPase"/>
</dbReference>
<dbReference type="GO" id="GO:0005886">
    <property type="term" value="C:plasma membrane"/>
    <property type="evidence" value="ECO:0007669"/>
    <property type="project" value="UniProtKB-SubCell"/>
</dbReference>
<organism evidence="11 12">
    <name type="scientific">Azohydromonas caseinilytica</name>
    <dbReference type="NCBI Taxonomy" id="2728836"/>
    <lineage>
        <taxon>Bacteria</taxon>
        <taxon>Pseudomonadati</taxon>
        <taxon>Pseudomonadota</taxon>
        <taxon>Betaproteobacteria</taxon>
        <taxon>Burkholderiales</taxon>
        <taxon>Sphaerotilaceae</taxon>
        <taxon>Azohydromonas</taxon>
    </lineage>
</organism>
<protein>
    <submittedName>
        <fullName evidence="11">Branched-chain amino acid ABC transporter ATP-binding protein/permease</fullName>
    </submittedName>
</protein>
<keyword evidence="12" id="KW-1185">Reference proteome</keyword>
<dbReference type="InterPro" id="IPR003439">
    <property type="entry name" value="ABC_transporter-like_ATP-bd"/>
</dbReference>
<dbReference type="Pfam" id="PF12399">
    <property type="entry name" value="BCA_ABC_TP_C"/>
    <property type="match status" value="1"/>
</dbReference>
<dbReference type="Gene3D" id="3.40.50.300">
    <property type="entry name" value="P-loop containing nucleotide triphosphate hydrolases"/>
    <property type="match status" value="1"/>
</dbReference>
<dbReference type="Pfam" id="PF02653">
    <property type="entry name" value="BPD_transp_2"/>
    <property type="match status" value="1"/>
</dbReference>
<dbReference type="InterPro" id="IPR032823">
    <property type="entry name" value="BCA_ABC_TP_C"/>
</dbReference>
<comment type="caution">
    <text evidence="11">The sequence shown here is derived from an EMBL/GenBank/DDBJ whole genome shotgun (WGS) entry which is preliminary data.</text>
</comment>
<sequence length="638" mass="67216">MSHTVSDPVPGGASKAAQAASVPAAAASAPSRGLNTRHVVLAAVALLLASWGFLPEFSVTLLNYIGLYALVALGLVMLTGVGGMTSFGQAAFVGVGAYATAWVCTSAQAAQWLGGLPPALLPWAGLALGLALTFAVAWFLGAITLRLSGHYLPLGTIAWGLSLYFLFGNLEVLGGHTGLAGVPPLVVAGFSLASPRVLGLLIWAVLLLALWALHNLLDSREGRAIRALKGGRVMAESMGVDTARYRIKVFVLAALLAAVSGWLYAHLQRFVNPTPFNLNIGIEYLFMAVVGGAGHLWGAVLGAALITLLKEQLQDWLPRLLGSSGNFEVIVFGLLMLVVLQRFADGLWPQLAALARRWVRPAPSVLPAAAPLPARPLPPRGQVVLEAREVTKRFGGLVANNAVNLTVRAGEVLALIGPNGAGKSTFFNMISGVDDPTTGEVRLMGKPMAGKPSREFAALGLSRSFQHVRLLGQRTVLENVAVGAHRRAHRGWIASMLRLDRAEEASVLAEARRQIERCGLAAHADTPAASLALGQQRIVEIARALASQPAVLLLDEPAAGLRHLEKQALAKLLDQLRAEGLGILVVEHDMEFVMNLADRITVLEFGTVIAEGTPAQIQGNQRVLDAYLGGGDDLGVAA</sequence>
<keyword evidence="5" id="KW-0547">Nucleotide-binding</keyword>
<dbReference type="InterPro" id="IPR043428">
    <property type="entry name" value="LivM-like"/>
</dbReference>
<dbReference type="GO" id="GO:0016887">
    <property type="term" value="F:ATP hydrolysis activity"/>
    <property type="evidence" value="ECO:0007669"/>
    <property type="project" value="InterPro"/>
</dbReference>
<keyword evidence="4 9" id="KW-0812">Transmembrane</keyword>
<dbReference type="PROSITE" id="PS50893">
    <property type="entry name" value="ABC_TRANSPORTER_2"/>
    <property type="match status" value="1"/>
</dbReference>
<dbReference type="PANTHER" id="PTHR45772:SF2">
    <property type="entry name" value="ABC TRANSPORTER ATP-BINDING PROTEIN"/>
    <property type="match status" value="1"/>
</dbReference>
<dbReference type="AlphaFoldDB" id="A0A848FAV1"/>